<name>A0A2C5Y869_9HYPO</name>
<organism evidence="1 2">
    <name type="scientific">Ophiocordyceps australis</name>
    <dbReference type="NCBI Taxonomy" id="1399860"/>
    <lineage>
        <taxon>Eukaryota</taxon>
        <taxon>Fungi</taxon>
        <taxon>Dikarya</taxon>
        <taxon>Ascomycota</taxon>
        <taxon>Pezizomycotina</taxon>
        <taxon>Sordariomycetes</taxon>
        <taxon>Hypocreomycetidae</taxon>
        <taxon>Hypocreales</taxon>
        <taxon>Ophiocordycipitaceae</taxon>
        <taxon>Ophiocordyceps</taxon>
    </lineage>
</organism>
<keyword evidence="2" id="KW-1185">Reference proteome</keyword>
<evidence type="ECO:0000313" key="1">
    <source>
        <dbReference type="EMBL" id="PHH63452.1"/>
    </source>
</evidence>
<dbReference type="AlphaFoldDB" id="A0A2C5Y869"/>
<dbReference type="Proteomes" id="UP000226192">
    <property type="component" value="Unassembled WGS sequence"/>
</dbReference>
<sequence length="450" mass="50826">MVLYSDVQQAIQGFTAFYNRRDFCEDATSSLFLLAWDELSQFHELDPEAPRGRLYCPNSILPTPREIYELRDVYRNMIEFELEESLDDILGRPQPYRPMRVSRTPERTISSMSRARQFVQDVATLVGANCATSREQGPTCDEAAARIPDQELEALIDSALDLERDSSNLDAVVRAEGESCQTRAENIMREAPGLPPAILDVALDLINAQCPNDPDCSAIDFLANSADSSIFESLIESLLETTDDPVCSVEGPTAAKSRKLNDCLHKQFNDDADYAWSAVFEAATVHPSVMRYLCPVNQVTQGAEACLRDAYDYATYNALGAIVDSPPEFYDQVANVLDHTCPSASNPESSNPAQDLQQIRIQEFNDFMDQAPWRFGLPAEELLERIDQGIENLRQYWPDIWTFLRQFPALFNFWLSTPSFSFCLSSGHRKRAYRPGMFNLIFGRSLQLDR</sequence>
<dbReference type="EMBL" id="NJET01000049">
    <property type="protein sequence ID" value="PHH63452.1"/>
    <property type="molecule type" value="Genomic_DNA"/>
</dbReference>
<proteinExistence type="predicted"/>
<reference evidence="1 2" key="1">
    <citation type="submission" date="2017-06" db="EMBL/GenBank/DDBJ databases">
        <title>Ant-infecting Ophiocordyceps genomes reveal a high diversity of potential behavioral manipulation genes and a possible major role for enterotoxins.</title>
        <authorList>
            <person name="De Bekker C."/>
            <person name="Evans H.C."/>
            <person name="Brachmann A."/>
            <person name="Hughes D.P."/>
        </authorList>
    </citation>
    <scope>NUCLEOTIDE SEQUENCE [LARGE SCALE GENOMIC DNA]</scope>
    <source>
        <strain evidence="1 2">Map64</strain>
    </source>
</reference>
<evidence type="ECO:0000313" key="2">
    <source>
        <dbReference type="Proteomes" id="UP000226192"/>
    </source>
</evidence>
<accession>A0A2C5Y869</accession>
<gene>
    <name evidence="1" type="ORF">CDD81_5831</name>
</gene>
<protein>
    <submittedName>
        <fullName evidence="1">Uncharacterized protein</fullName>
    </submittedName>
</protein>
<comment type="caution">
    <text evidence="1">The sequence shown here is derived from an EMBL/GenBank/DDBJ whole genome shotgun (WGS) entry which is preliminary data.</text>
</comment>